<protein>
    <submittedName>
        <fullName evidence="1">Uncharacterized protein</fullName>
    </submittedName>
</protein>
<dbReference type="AlphaFoldDB" id="A0A7X4W5X5"/>
<dbReference type="Proteomes" id="UP000487929">
    <property type="component" value="Unassembled WGS sequence"/>
</dbReference>
<accession>A0A7X4W5X5</accession>
<organism evidence="1 2">
    <name type="scientific">Halomonas alimentaria</name>
    <dbReference type="NCBI Taxonomy" id="147248"/>
    <lineage>
        <taxon>Bacteria</taxon>
        <taxon>Pseudomonadati</taxon>
        <taxon>Pseudomonadota</taxon>
        <taxon>Gammaproteobacteria</taxon>
        <taxon>Oceanospirillales</taxon>
        <taxon>Halomonadaceae</taxon>
        <taxon>Halomonas</taxon>
    </lineage>
</organism>
<keyword evidence="2" id="KW-1185">Reference proteome</keyword>
<reference evidence="1 2" key="1">
    <citation type="submission" date="2019-12" db="EMBL/GenBank/DDBJ databases">
        <title>Draft genome sequencing of Halomonas alimentaria DSM 15356.</title>
        <authorList>
            <person name="Pandiyan K."/>
            <person name="Kushwaha P."/>
            <person name="Gowdham M."/>
            <person name="Chakdar H."/>
            <person name="Singh A."/>
            <person name="Kumar M."/>
            <person name="Saxena A.K."/>
        </authorList>
    </citation>
    <scope>NUCLEOTIDE SEQUENCE [LARGE SCALE GENOMIC DNA]</scope>
    <source>
        <strain evidence="1 2">DSM 15356</strain>
    </source>
</reference>
<evidence type="ECO:0000313" key="2">
    <source>
        <dbReference type="Proteomes" id="UP000487929"/>
    </source>
</evidence>
<name>A0A7X4W5X5_9GAMM</name>
<dbReference type="RefSeq" id="WP_161432225.1">
    <property type="nucleotide sequence ID" value="NZ_WUTT01000001.1"/>
</dbReference>
<proteinExistence type="predicted"/>
<sequence length="133" mass="15636">MTATAEAIKLRHQQGLRRLHLRKRDVKADFKSLLRNPPTRYGLKYPDGELDSLLPEQMSGSDVILGGVEGLPCSMVGGDRMVDTRPIFEWLEEHGSEVQRHAWQWWMLERLVRSWVRSYGYVDDREDYLSWFD</sequence>
<evidence type="ECO:0000313" key="1">
    <source>
        <dbReference type="EMBL" id="NAW34990.1"/>
    </source>
</evidence>
<comment type="caution">
    <text evidence="1">The sequence shown here is derived from an EMBL/GenBank/DDBJ whole genome shotgun (WGS) entry which is preliminary data.</text>
</comment>
<dbReference type="EMBL" id="WUTT01000001">
    <property type="protein sequence ID" value="NAW34990.1"/>
    <property type="molecule type" value="Genomic_DNA"/>
</dbReference>
<gene>
    <name evidence="1" type="ORF">GRB96_11250</name>
</gene>